<dbReference type="EMBL" id="LDPO01000001">
    <property type="protein sequence ID" value="KLO31360.1"/>
    <property type="molecule type" value="Genomic_DNA"/>
</dbReference>
<name>A0ABR5FK53_9MYCO</name>
<evidence type="ECO:0000313" key="4">
    <source>
        <dbReference type="Proteomes" id="UP000036464"/>
    </source>
</evidence>
<dbReference type="PANTHER" id="PTHR21240">
    <property type="entry name" value="2-AMINO-3-CARBOXYLMUCONATE-6-SEMIALDEHYDE DECARBOXYLASE"/>
    <property type="match status" value="1"/>
</dbReference>
<dbReference type="InterPro" id="IPR006680">
    <property type="entry name" value="Amidohydro-rel"/>
</dbReference>
<evidence type="ECO:0000313" key="3">
    <source>
        <dbReference type="EMBL" id="KLO31360.1"/>
    </source>
</evidence>
<organism evidence="3 4">
    <name type="scientific">Mycolicibacter heraklionensis</name>
    <dbReference type="NCBI Taxonomy" id="512402"/>
    <lineage>
        <taxon>Bacteria</taxon>
        <taxon>Bacillati</taxon>
        <taxon>Actinomycetota</taxon>
        <taxon>Actinomycetes</taxon>
        <taxon>Mycobacteriales</taxon>
        <taxon>Mycobacteriaceae</taxon>
        <taxon>Mycolicibacter</taxon>
    </lineage>
</organism>
<dbReference type="PANTHER" id="PTHR21240:SF28">
    <property type="entry name" value="ISO-OROTATE DECARBOXYLASE (EUROFUNG)"/>
    <property type="match status" value="1"/>
</dbReference>
<dbReference type="InterPro" id="IPR032465">
    <property type="entry name" value="ACMSD"/>
</dbReference>
<accession>A0ABR5FK53</accession>
<gene>
    <name evidence="3" type="ORF">ABW16_00325</name>
</gene>
<protein>
    <submittedName>
        <fullName evidence="3">Hydrolase</fullName>
    </submittedName>
</protein>
<keyword evidence="1" id="KW-0456">Lyase</keyword>
<dbReference type="RefSeq" id="WP_047317149.1">
    <property type="nucleotide sequence ID" value="NZ_LDPO01000001.1"/>
</dbReference>
<dbReference type="GO" id="GO:0016787">
    <property type="term" value="F:hydrolase activity"/>
    <property type="evidence" value="ECO:0007669"/>
    <property type="project" value="UniProtKB-KW"/>
</dbReference>
<keyword evidence="4" id="KW-1185">Reference proteome</keyword>
<dbReference type="InterPro" id="IPR032466">
    <property type="entry name" value="Metal_Hydrolase"/>
</dbReference>
<evidence type="ECO:0000259" key="2">
    <source>
        <dbReference type="Pfam" id="PF04909"/>
    </source>
</evidence>
<keyword evidence="3" id="KW-0378">Hydrolase</keyword>
<sequence>MTNTRIDVHTHYLGGSVQRLFNSGFTLRGGYKMSVQWSPSAAIEFMERHHIATQLLSVPWAFTSRPDDPEFATRFCRQVNEEYAALIADYPGRFGAFAAIPADDPEHALSEVAYALDVLGLDGVLLSSNAAGHYLGGDFYAPILAELARRQVPAFVHPADCPHIADLGFGRPSSIIEFPCDTARTVTDAIYSGVFQRHPDLILILAHCGGVLPTLGWRIAEHTQMGRGPADAEIDPAHVREALRGLYYETALAGSRNSLLPTLEVTTADHVLFGTDWPAAPEPTVATNIANLTGFSGWADGQLARVEATNAAALFRRFASAVQP</sequence>
<dbReference type="SUPFAM" id="SSF51556">
    <property type="entry name" value="Metallo-dependent hydrolases"/>
    <property type="match status" value="1"/>
</dbReference>
<reference evidence="3 4" key="1">
    <citation type="submission" date="2015-05" db="EMBL/GenBank/DDBJ databases">
        <title>Genome sequence of Mycobacterium heraklionense Davo strain.</title>
        <authorList>
            <person name="Greninger A.L."/>
            <person name="Cunningham G."/>
            <person name="Miller S."/>
        </authorList>
    </citation>
    <scope>NUCLEOTIDE SEQUENCE [LARGE SCALE GENOMIC DNA]</scope>
    <source>
        <strain evidence="3 4">Davo</strain>
    </source>
</reference>
<dbReference type="Proteomes" id="UP000036464">
    <property type="component" value="Unassembled WGS sequence"/>
</dbReference>
<feature type="domain" description="Amidohydrolase-related" evidence="2">
    <location>
        <begin position="6"/>
        <end position="317"/>
    </location>
</feature>
<comment type="caution">
    <text evidence="3">The sequence shown here is derived from an EMBL/GenBank/DDBJ whole genome shotgun (WGS) entry which is preliminary data.</text>
</comment>
<evidence type="ECO:0000256" key="1">
    <source>
        <dbReference type="ARBA" id="ARBA00023239"/>
    </source>
</evidence>
<dbReference type="Gene3D" id="3.20.20.140">
    <property type="entry name" value="Metal-dependent hydrolases"/>
    <property type="match status" value="1"/>
</dbReference>
<proteinExistence type="predicted"/>
<dbReference type="Pfam" id="PF04909">
    <property type="entry name" value="Amidohydro_2"/>
    <property type="match status" value="1"/>
</dbReference>